<feature type="region of interest" description="Disordered" evidence="1">
    <location>
        <begin position="333"/>
        <end position="365"/>
    </location>
</feature>
<evidence type="ECO:0000259" key="2">
    <source>
        <dbReference type="Pfam" id="PF24359"/>
    </source>
</evidence>
<accession>A0A915EI21</accession>
<evidence type="ECO:0000256" key="1">
    <source>
        <dbReference type="SAM" id="MobiDB-lite"/>
    </source>
</evidence>
<dbReference type="Pfam" id="PF24359">
    <property type="entry name" value="DUF7515"/>
    <property type="match status" value="1"/>
</dbReference>
<feature type="domain" description="DUF7515" evidence="2">
    <location>
        <begin position="24"/>
        <end position="109"/>
    </location>
</feature>
<evidence type="ECO:0000313" key="4">
    <source>
        <dbReference type="Proteomes" id="UP000887574"/>
    </source>
</evidence>
<proteinExistence type="predicted"/>
<dbReference type="InterPro" id="IPR055938">
    <property type="entry name" value="DUF7516"/>
</dbReference>
<dbReference type="AlphaFoldDB" id="A0A915EI21"/>
<dbReference type="WBParaSite" id="jg5577">
    <property type="protein sequence ID" value="jg5577"/>
    <property type="gene ID" value="jg5577"/>
</dbReference>
<dbReference type="Proteomes" id="UP000887574">
    <property type="component" value="Unplaced"/>
</dbReference>
<organism evidence="4 5">
    <name type="scientific">Ditylenchus dipsaci</name>
    <dbReference type="NCBI Taxonomy" id="166011"/>
    <lineage>
        <taxon>Eukaryota</taxon>
        <taxon>Metazoa</taxon>
        <taxon>Ecdysozoa</taxon>
        <taxon>Nematoda</taxon>
        <taxon>Chromadorea</taxon>
        <taxon>Rhabditida</taxon>
        <taxon>Tylenchina</taxon>
        <taxon>Tylenchomorpha</taxon>
        <taxon>Sphaerularioidea</taxon>
        <taxon>Anguinidae</taxon>
        <taxon>Anguininae</taxon>
        <taxon>Ditylenchus</taxon>
    </lineage>
</organism>
<keyword evidence="4" id="KW-1185">Reference proteome</keyword>
<name>A0A915EI21_9BILA</name>
<protein>
    <submittedName>
        <fullName evidence="5">Uncharacterized protein</fullName>
    </submittedName>
</protein>
<evidence type="ECO:0000259" key="3">
    <source>
        <dbReference type="Pfam" id="PF24360"/>
    </source>
</evidence>
<evidence type="ECO:0000313" key="5">
    <source>
        <dbReference type="WBParaSite" id="jg5577"/>
    </source>
</evidence>
<feature type="compositionally biased region" description="Polar residues" evidence="1">
    <location>
        <begin position="333"/>
        <end position="351"/>
    </location>
</feature>
<feature type="domain" description="DUF7516" evidence="3">
    <location>
        <begin position="152"/>
        <end position="193"/>
    </location>
</feature>
<sequence length="575" mass="65681">MLMNPRYGGKKVERVENMDDRELLEYVVDQLTATLLSKTEGCRKGFSSLTRLVECFQIDTGLYPHEVAMRLGFSNFEVFIKSSEMKKYITISLLPDGRTFFSAKLKEDWDNGPLAPVLDRQTRTESVASRRVQEEHETFARAMLEENQGRLMEGRMQLAEIVYLCGGQENNVSLQELRDGYAKKYKMELTKKNPGKLCCFTGPTEKPSSFYEYRISTGRRLPIRKPKQQTFGERRVLNIAPLNPDIFGDDELNVESVFGSTSTIWNVNNADKFDLVDWRARSKGNEEFPDLWQDLEETESEDDAKLDQENYDDPILVDVSSEPLIPVLADISNPNSNHHNQTNQAESNHCSQKPMPQVTQPSTKSSIPIDFWKDEVNRVNQVKSKGVESPVQAQLSSSSDAVFLDQNQQDKPKKPVEMKSSQMYQPIPFRALGLDEGPEVVLDSDFQERTIHMDPDNLSKNVQKQQPVGSMSINPAEFMPQKVEDQRVDNLIQLIEALVLYRSITKQTTKLDLLVKALQKINHGYEIVMGPQDVLKFVKEHCKGLKIFYHDGEPVFCCITYYSGSNSQVQPRKYC</sequence>
<dbReference type="Pfam" id="PF24360">
    <property type="entry name" value="DUF7516"/>
    <property type="match status" value="1"/>
</dbReference>
<dbReference type="InterPro" id="IPR055937">
    <property type="entry name" value="DUF7515"/>
</dbReference>
<reference evidence="5" key="1">
    <citation type="submission" date="2022-11" db="UniProtKB">
        <authorList>
            <consortium name="WormBaseParasite"/>
        </authorList>
    </citation>
    <scope>IDENTIFICATION</scope>
</reference>